<feature type="transmembrane region" description="Helical" evidence="6">
    <location>
        <begin position="20"/>
        <end position="47"/>
    </location>
</feature>
<proteinExistence type="inferred from homology"/>
<dbReference type="Proteomes" id="UP000426027">
    <property type="component" value="Chromosome"/>
</dbReference>
<evidence type="ECO:0000313" key="8">
    <source>
        <dbReference type="Proteomes" id="UP000426027"/>
    </source>
</evidence>
<keyword evidence="4 6" id="KW-1133">Transmembrane helix</keyword>
<evidence type="ECO:0000313" key="7">
    <source>
        <dbReference type="EMBL" id="QGW29060.1"/>
    </source>
</evidence>
<reference evidence="7 8" key="1">
    <citation type="submission" date="2019-11" db="EMBL/GenBank/DDBJ databases">
        <authorList>
            <person name="Im W.T."/>
        </authorList>
    </citation>
    <scope>NUCLEOTIDE SEQUENCE [LARGE SCALE GENOMIC DNA]</scope>
    <source>
        <strain evidence="7 8">SB-02</strain>
    </source>
</reference>
<evidence type="ECO:0000256" key="5">
    <source>
        <dbReference type="ARBA" id="ARBA00023136"/>
    </source>
</evidence>
<dbReference type="Pfam" id="PF01940">
    <property type="entry name" value="DUF92"/>
    <property type="match status" value="1"/>
</dbReference>
<dbReference type="InterPro" id="IPR002794">
    <property type="entry name" value="DUF92_TMEM19"/>
</dbReference>
<dbReference type="PANTHER" id="PTHR13353">
    <property type="entry name" value="TRANSMEMBRANE PROTEIN 19"/>
    <property type="match status" value="1"/>
</dbReference>
<dbReference type="RefSeq" id="WP_157479413.1">
    <property type="nucleotide sequence ID" value="NZ_CP046566.1"/>
</dbReference>
<name>A0A6I6GF62_9BACT</name>
<dbReference type="KEGG" id="fls:GLV81_13965"/>
<organism evidence="7 8">
    <name type="scientific">Phnomibacter ginsenosidimutans</name>
    <dbReference type="NCBI Taxonomy" id="2676868"/>
    <lineage>
        <taxon>Bacteria</taxon>
        <taxon>Pseudomonadati</taxon>
        <taxon>Bacteroidota</taxon>
        <taxon>Chitinophagia</taxon>
        <taxon>Chitinophagales</taxon>
        <taxon>Chitinophagaceae</taxon>
        <taxon>Phnomibacter</taxon>
    </lineage>
</organism>
<dbReference type="GO" id="GO:0016020">
    <property type="term" value="C:membrane"/>
    <property type="evidence" value="ECO:0007669"/>
    <property type="project" value="UniProtKB-SubCell"/>
</dbReference>
<feature type="transmembrane region" description="Helical" evidence="6">
    <location>
        <begin position="137"/>
        <end position="158"/>
    </location>
</feature>
<feature type="transmembrane region" description="Helical" evidence="6">
    <location>
        <begin position="165"/>
        <end position="186"/>
    </location>
</feature>
<evidence type="ECO:0000256" key="3">
    <source>
        <dbReference type="ARBA" id="ARBA00022692"/>
    </source>
</evidence>
<protein>
    <submittedName>
        <fullName evidence="7">DUF92 domain-containing protein</fullName>
    </submittedName>
</protein>
<keyword evidence="8" id="KW-1185">Reference proteome</keyword>
<keyword evidence="5 6" id="KW-0472">Membrane</keyword>
<comment type="subcellular location">
    <subcellularLocation>
        <location evidence="1">Membrane</location>
        <topology evidence="1">Multi-pass membrane protein</topology>
    </subcellularLocation>
</comment>
<feature type="transmembrane region" description="Helical" evidence="6">
    <location>
        <begin position="68"/>
        <end position="95"/>
    </location>
</feature>
<gene>
    <name evidence="7" type="ORF">GLV81_13965</name>
</gene>
<evidence type="ECO:0000256" key="2">
    <source>
        <dbReference type="ARBA" id="ARBA00009012"/>
    </source>
</evidence>
<accession>A0A6I6GF62</accession>
<feature type="transmembrane region" description="Helical" evidence="6">
    <location>
        <begin position="220"/>
        <end position="237"/>
    </location>
</feature>
<dbReference type="PANTHER" id="PTHR13353:SF5">
    <property type="entry name" value="TRANSMEMBRANE PROTEIN 19"/>
    <property type="match status" value="1"/>
</dbReference>
<evidence type="ECO:0000256" key="1">
    <source>
        <dbReference type="ARBA" id="ARBA00004141"/>
    </source>
</evidence>
<evidence type="ECO:0000256" key="4">
    <source>
        <dbReference type="ARBA" id="ARBA00022989"/>
    </source>
</evidence>
<comment type="similarity">
    <text evidence="2">Belongs to the TMEM19 family.</text>
</comment>
<dbReference type="EMBL" id="CP046566">
    <property type="protein sequence ID" value="QGW29060.1"/>
    <property type="molecule type" value="Genomic_DNA"/>
</dbReference>
<keyword evidence="3 6" id="KW-0812">Transmembrane</keyword>
<dbReference type="AlphaFoldDB" id="A0A6I6GF62"/>
<sequence length="238" mass="25201">MAGLSKRLAQFFRSCGCGITGLYFLVAGWALVVGWVVVLFVSGTALGKLPRSNHSDAKMGRPRDWVQVLANGGIAAVLLLLHAATGHSSLLWAAWISLAVSNADTWSSEIGQWAGGKVVDILRWQQLTAGVSGGVSWQGTVGGAIGAGAIAGLAWLGTDESLSQILIIAFLGFSGMLFDSVLGSLAQAKYASPGGSWSDQPPFAMAKSPQRGWAWMTNDAVNWLSNLLLVTVYLLFYW</sequence>
<evidence type="ECO:0000256" key="6">
    <source>
        <dbReference type="SAM" id="Phobius"/>
    </source>
</evidence>